<gene>
    <name evidence="2" type="ORF">PHISCL_03334</name>
</gene>
<name>A0A3A2ZM80_9EURO</name>
<dbReference type="EMBL" id="MVGC01000085">
    <property type="protein sequence ID" value="RJE24329.1"/>
    <property type="molecule type" value="Genomic_DNA"/>
</dbReference>
<organism evidence="2 3">
    <name type="scientific">Aspergillus sclerotialis</name>
    <dbReference type="NCBI Taxonomy" id="2070753"/>
    <lineage>
        <taxon>Eukaryota</taxon>
        <taxon>Fungi</taxon>
        <taxon>Dikarya</taxon>
        <taxon>Ascomycota</taxon>
        <taxon>Pezizomycotina</taxon>
        <taxon>Eurotiomycetes</taxon>
        <taxon>Eurotiomycetidae</taxon>
        <taxon>Eurotiales</taxon>
        <taxon>Aspergillaceae</taxon>
        <taxon>Aspergillus</taxon>
        <taxon>Aspergillus subgen. Polypaecilum</taxon>
    </lineage>
</organism>
<protein>
    <submittedName>
        <fullName evidence="2">Uncharacterized protein</fullName>
    </submittedName>
</protein>
<reference evidence="3" key="1">
    <citation type="submission" date="2017-02" db="EMBL/GenBank/DDBJ databases">
        <authorList>
            <person name="Tafer H."/>
            <person name="Lopandic K."/>
        </authorList>
    </citation>
    <scope>NUCLEOTIDE SEQUENCE [LARGE SCALE GENOMIC DNA]</scope>
    <source>
        <strain evidence="3">CBS 366.77</strain>
    </source>
</reference>
<accession>A0A3A2ZM80</accession>
<evidence type="ECO:0000313" key="2">
    <source>
        <dbReference type="EMBL" id="RJE24329.1"/>
    </source>
</evidence>
<evidence type="ECO:0000313" key="3">
    <source>
        <dbReference type="Proteomes" id="UP000266188"/>
    </source>
</evidence>
<feature type="compositionally biased region" description="Acidic residues" evidence="1">
    <location>
        <begin position="150"/>
        <end position="165"/>
    </location>
</feature>
<dbReference type="Proteomes" id="UP000266188">
    <property type="component" value="Unassembled WGS sequence"/>
</dbReference>
<feature type="region of interest" description="Disordered" evidence="1">
    <location>
        <begin position="115"/>
        <end position="166"/>
    </location>
</feature>
<keyword evidence="3" id="KW-1185">Reference proteome</keyword>
<sequence length="254" mass="28835">MSYPMPNLHFRDSWIHLQGALSRSVARSSRHIGQKVRNTIDVALFANERGFQHPVSPPHVFPRLNATYCLMDVDYLRPPGLRPWGPPYSLRVMNPDPDYLDEEYVQVGPSPSEFDVFQLSSSEDGKSESVSNTADVDEKPDLPHALELPEIPDDQSSSDESESNSEDTFWKEVKLFIDEKNKYNLPSDRGTNWEELSRLPLLDPPETLHSYRECHPNKELTLCDETADSEDAAILAGVIRAGLLTQRSRSRMLL</sequence>
<evidence type="ECO:0000256" key="1">
    <source>
        <dbReference type="SAM" id="MobiDB-lite"/>
    </source>
</evidence>
<proteinExistence type="predicted"/>
<dbReference type="AlphaFoldDB" id="A0A3A2ZM80"/>
<comment type="caution">
    <text evidence="2">The sequence shown here is derived from an EMBL/GenBank/DDBJ whole genome shotgun (WGS) entry which is preliminary data.</text>
</comment>